<organism evidence="2 3">
    <name type="scientific">Limosa lapponica baueri</name>
    <dbReference type="NCBI Taxonomy" id="1758121"/>
    <lineage>
        <taxon>Eukaryota</taxon>
        <taxon>Metazoa</taxon>
        <taxon>Chordata</taxon>
        <taxon>Craniata</taxon>
        <taxon>Vertebrata</taxon>
        <taxon>Euteleostomi</taxon>
        <taxon>Archelosauria</taxon>
        <taxon>Archosauria</taxon>
        <taxon>Dinosauria</taxon>
        <taxon>Saurischia</taxon>
        <taxon>Theropoda</taxon>
        <taxon>Coelurosauria</taxon>
        <taxon>Aves</taxon>
        <taxon>Neognathae</taxon>
        <taxon>Neoaves</taxon>
        <taxon>Charadriiformes</taxon>
        <taxon>Scolopacidae</taxon>
        <taxon>Limosa</taxon>
    </lineage>
</organism>
<dbReference type="AlphaFoldDB" id="A0A2I0TS45"/>
<evidence type="ECO:0000313" key="3">
    <source>
        <dbReference type="Proteomes" id="UP000233556"/>
    </source>
</evidence>
<evidence type="ECO:0000313" key="2">
    <source>
        <dbReference type="EMBL" id="PKU36628.1"/>
    </source>
</evidence>
<dbReference type="Gene3D" id="2.10.50.10">
    <property type="entry name" value="Tumor Necrosis Factor Receptor, subunit A, domain 2"/>
    <property type="match status" value="1"/>
</dbReference>
<dbReference type="InterPro" id="IPR053107">
    <property type="entry name" value="TNFRSF18"/>
</dbReference>
<feature type="region of interest" description="Disordered" evidence="1">
    <location>
        <begin position="137"/>
        <end position="161"/>
    </location>
</feature>
<name>A0A2I0TS45_LIMLA</name>
<dbReference type="OrthoDB" id="9374769at2759"/>
<evidence type="ECO:0000256" key="1">
    <source>
        <dbReference type="SAM" id="MobiDB-lite"/>
    </source>
</evidence>
<dbReference type="GO" id="GO:0045785">
    <property type="term" value="P:positive regulation of cell adhesion"/>
    <property type="evidence" value="ECO:0007669"/>
    <property type="project" value="TreeGrafter"/>
</dbReference>
<reference evidence="3" key="2">
    <citation type="submission" date="2017-12" db="EMBL/GenBank/DDBJ databases">
        <title>Genome sequence of the Bar-tailed Godwit (Limosa lapponica baueri).</title>
        <authorList>
            <person name="Lima N.C.B."/>
            <person name="Parody-Merino A.M."/>
            <person name="Battley P.F."/>
            <person name="Fidler A.E."/>
            <person name="Prosdocimi F."/>
        </authorList>
    </citation>
    <scope>NUCLEOTIDE SEQUENCE [LARGE SCALE GENOMIC DNA]</scope>
</reference>
<sequence length="358" mass="40665">MSEIQLFLTGHVSWDEYKIKFLASKGFNEKEIAEKIKNNEELKIDEETQEVLDNLKDRWYQADNPPPDLLLNEEEFLSFLHPEHSRGMLKFMVKEIIRDLVLLALKACAVYNVERVFITYPYLSDIAHGEWNVHPPVDYPSSQKRDQEEENPSRAHTCKPSLCGPSNVVMLFGGDGERNPDVGDQTQEPWCPGLSEAGWAAAVSVFPAWPPDMTELASEVGHLKIRACLLLAACLWQWTQQTLATPCPDGELRTIIKDEKKCCPKCILSAGENSTCQNVKDHDCKCRQGYSCVDSVCLYCKKLPECAEGEELVKLGSLDFTFKCKPCEIGTYSNVKNGRCHNWTEYVFIDTFLLWKNA</sequence>
<accession>A0A2I0TS45</accession>
<dbReference type="EMBL" id="KZ507538">
    <property type="protein sequence ID" value="PKU36628.1"/>
    <property type="molecule type" value="Genomic_DNA"/>
</dbReference>
<dbReference type="PANTHER" id="PTHR47388:SF1">
    <property type="entry name" value="TUMOR NECROSIS FACTOR RECEPTOR SUPERFAMILY MEMBER 18"/>
    <property type="match status" value="1"/>
</dbReference>
<reference evidence="3" key="1">
    <citation type="submission" date="2017-11" db="EMBL/GenBank/DDBJ databases">
        <authorList>
            <person name="Lima N.C."/>
            <person name="Parody-Merino A.M."/>
            <person name="Battley P.F."/>
            <person name="Fidler A.E."/>
            <person name="Prosdocimi F."/>
        </authorList>
    </citation>
    <scope>NUCLEOTIDE SEQUENCE [LARGE SCALE GENOMIC DNA]</scope>
</reference>
<dbReference type="Proteomes" id="UP000233556">
    <property type="component" value="Unassembled WGS sequence"/>
</dbReference>
<proteinExistence type="predicted"/>
<keyword evidence="3" id="KW-1185">Reference proteome</keyword>
<feature type="compositionally biased region" description="Basic and acidic residues" evidence="1">
    <location>
        <begin position="143"/>
        <end position="153"/>
    </location>
</feature>
<dbReference type="PANTHER" id="PTHR47388">
    <property type="entry name" value="TUMOR NECROSIS FACTOR RECEPTOR SUPERFAMILY MEMBER 18"/>
    <property type="match status" value="1"/>
</dbReference>
<keyword evidence="2" id="KW-0675">Receptor</keyword>
<gene>
    <name evidence="2" type="ORF">llap_13068</name>
</gene>
<dbReference type="GO" id="GO:0009897">
    <property type="term" value="C:external side of plasma membrane"/>
    <property type="evidence" value="ECO:0007669"/>
    <property type="project" value="TreeGrafter"/>
</dbReference>
<protein>
    <submittedName>
        <fullName evidence="2">Tumor necrosis factor receptor superfamily member 18</fullName>
    </submittedName>
</protein>